<dbReference type="PANTHER" id="PTHR30153">
    <property type="entry name" value="REPLICATIVE DNA HELICASE DNAB"/>
    <property type="match status" value="1"/>
</dbReference>
<dbReference type="GO" id="GO:0016787">
    <property type="term" value="F:hydrolase activity"/>
    <property type="evidence" value="ECO:0007669"/>
    <property type="project" value="UniProtKB-KW"/>
</dbReference>
<keyword evidence="3 12" id="KW-0235">DNA replication</keyword>
<keyword evidence="7 12" id="KW-0067">ATP-binding</keyword>
<dbReference type="InterPro" id="IPR027417">
    <property type="entry name" value="P-loop_NTPase"/>
</dbReference>
<accession>A0ABT8SDL3</accession>
<dbReference type="SMART" id="SM00382">
    <property type="entry name" value="AAA"/>
    <property type="match status" value="1"/>
</dbReference>
<evidence type="ECO:0000256" key="5">
    <source>
        <dbReference type="ARBA" id="ARBA00022801"/>
    </source>
</evidence>
<dbReference type="Proteomes" id="UP001169027">
    <property type="component" value="Unassembled WGS sequence"/>
</dbReference>
<dbReference type="PANTHER" id="PTHR30153:SF2">
    <property type="entry name" value="REPLICATIVE DNA HELICASE"/>
    <property type="match status" value="1"/>
</dbReference>
<evidence type="ECO:0000256" key="11">
    <source>
        <dbReference type="NCBIfam" id="TIGR00665"/>
    </source>
</evidence>
<dbReference type="PROSITE" id="PS51199">
    <property type="entry name" value="SF4_HELICASE"/>
    <property type="match status" value="1"/>
</dbReference>
<sequence length="480" mass="52853">MNDRVNDDYLQLSSDIAQLRIPPHSIESESSVLGGLMMDNGAWDRVGDMLADTDFYRAEHKIVFAAISTLINASKPADVVTVFAELQKSGKADDVGGLGYLNTLAQFVPVAGNVRRYAEVVRERAILRKLISAADEIATTAFNTQGKGVDAVLDAAMAKVMQISPDGHGDDWESMSDGVVQMLDRITDQAAGEAPPDFTPTGLVDLDKRLDGGMRAGELYVIGARPGMGKSALALSIGVHVGLHEGLNVGMFSMEMPKAQVMNRAMSMLSHIHLSRIKRGERLKDYDWPALTSAVEKLRQVNFHVSDKSGLNINQLRTRARALRRRHGKLGCLIVDYLGLMDGTDPKMPRVYQLEEVTKGLKSLAKELQCPILLLAQVNRKVEERPDQMPILADLRDSGSIEQDADVVIFVHRPYKAKPDLADEWKYYAKVQVAKSRDGEPGFVDLMYVGENTQFLNWPEETPIPTSQVRVARASKGGDL</sequence>
<evidence type="ECO:0000256" key="10">
    <source>
        <dbReference type="ARBA" id="ARBA00048954"/>
    </source>
</evidence>
<evidence type="ECO:0000313" key="14">
    <source>
        <dbReference type="EMBL" id="MDO1537009.1"/>
    </source>
</evidence>
<dbReference type="NCBIfam" id="TIGR00665">
    <property type="entry name" value="DnaB"/>
    <property type="match status" value="1"/>
</dbReference>
<dbReference type="GO" id="GO:0003678">
    <property type="term" value="F:DNA helicase activity"/>
    <property type="evidence" value="ECO:0007669"/>
    <property type="project" value="UniProtKB-EC"/>
</dbReference>
<keyword evidence="2 12" id="KW-0639">Primosome</keyword>
<keyword evidence="5 12" id="KW-0378">Hydrolase</keyword>
<organism evidence="14 15">
    <name type="scientific">Variovorax ginsengisoli</name>
    <dbReference type="NCBI Taxonomy" id="363844"/>
    <lineage>
        <taxon>Bacteria</taxon>
        <taxon>Pseudomonadati</taxon>
        <taxon>Pseudomonadota</taxon>
        <taxon>Betaproteobacteria</taxon>
        <taxon>Burkholderiales</taxon>
        <taxon>Comamonadaceae</taxon>
        <taxon>Variovorax</taxon>
    </lineage>
</organism>
<evidence type="ECO:0000256" key="2">
    <source>
        <dbReference type="ARBA" id="ARBA00022515"/>
    </source>
</evidence>
<evidence type="ECO:0000313" key="15">
    <source>
        <dbReference type="Proteomes" id="UP001169027"/>
    </source>
</evidence>
<keyword evidence="8 12" id="KW-0238">DNA-binding</keyword>
<dbReference type="InterPro" id="IPR016136">
    <property type="entry name" value="DNA_helicase_N/primase_C"/>
</dbReference>
<proteinExistence type="inferred from homology"/>
<dbReference type="SUPFAM" id="SSF52540">
    <property type="entry name" value="P-loop containing nucleoside triphosphate hydrolases"/>
    <property type="match status" value="1"/>
</dbReference>
<dbReference type="Gene3D" id="1.10.860.10">
    <property type="entry name" value="DNAb Helicase, Chain A"/>
    <property type="match status" value="1"/>
</dbReference>
<dbReference type="Gene3D" id="3.40.50.300">
    <property type="entry name" value="P-loop containing nucleotide triphosphate hydrolases"/>
    <property type="match status" value="1"/>
</dbReference>
<dbReference type="Pfam" id="PF03796">
    <property type="entry name" value="DnaB_C"/>
    <property type="match status" value="1"/>
</dbReference>
<dbReference type="InterPro" id="IPR007694">
    <property type="entry name" value="DNA_helicase_DnaB-like_C"/>
</dbReference>
<gene>
    <name evidence="14" type="primary">dnaB</name>
    <name evidence="14" type="ORF">Q2T77_32560</name>
</gene>
<keyword evidence="4 12" id="KW-0547">Nucleotide-binding</keyword>
<dbReference type="SUPFAM" id="SSF48024">
    <property type="entry name" value="N-terminal domain of DnaB helicase"/>
    <property type="match status" value="1"/>
</dbReference>
<evidence type="ECO:0000256" key="7">
    <source>
        <dbReference type="ARBA" id="ARBA00022840"/>
    </source>
</evidence>
<keyword evidence="6 12" id="KW-0347">Helicase</keyword>
<protein>
    <recommendedName>
        <fullName evidence="11 12">Replicative DNA helicase</fullName>
        <ecNumber evidence="11 12">5.6.2.3</ecNumber>
    </recommendedName>
</protein>
<feature type="domain" description="SF4 helicase" evidence="13">
    <location>
        <begin position="192"/>
        <end position="462"/>
    </location>
</feature>
<evidence type="ECO:0000256" key="8">
    <source>
        <dbReference type="ARBA" id="ARBA00023125"/>
    </source>
</evidence>
<comment type="function">
    <text evidence="12">The main replicative DNA helicase, it participates in initiation and elongation during chromosome replication. Travels ahead of the DNA replisome, separating dsDNA into templates for DNA synthesis. A processive ATP-dependent 5'-3' DNA helicase it has DNA-dependent ATPase activity.</text>
</comment>
<evidence type="ECO:0000256" key="3">
    <source>
        <dbReference type="ARBA" id="ARBA00022705"/>
    </source>
</evidence>
<dbReference type="RefSeq" id="WP_301815247.1">
    <property type="nucleotide sequence ID" value="NZ_JAUJZH010000034.1"/>
</dbReference>
<dbReference type="InterPro" id="IPR036185">
    <property type="entry name" value="DNA_heli_DnaB-like_N_sf"/>
</dbReference>
<evidence type="ECO:0000256" key="1">
    <source>
        <dbReference type="ARBA" id="ARBA00008428"/>
    </source>
</evidence>
<comment type="catalytic activity">
    <reaction evidence="10 12">
        <text>ATP + H2O = ADP + phosphate + H(+)</text>
        <dbReference type="Rhea" id="RHEA:13065"/>
        <dbReference type="ChEBI" id="CHEBI:15377"/>
        <dbReference type="ChEBI" id="CHEBI:15378"/>
        <dbReference type="ChEBI" id="CHEBI:30616"/>
        <dbReference type="ChEBI" id="CHEBI:43474"/>
        <dbReference type="ChEBI" id="CHEBI:456216"/>
        <dbReference type="EC" id="5.6.2.3"/>
    </reaction>
</comment>
<dbReference type="InterPro" id="IPR007692">
    <property type="entry name" value="DNA_helicase_DnaB"/>
</dbReference>
<evidence type="ECO:0000256" key="4">
    <source>
        <dbReference type="ARBA" id="ARBA00022741"/>
    </source>
</evidence>
<reference evidence="14" key="1">
    <citation type="submission" date="2023-06" db="EMBL/GenBank/DDBJ databases">
        <authorList>
            <person name="Jiang Y."/>
            <person name="Liu Q."/>
        </authorList>
    </citation>
    <scope>NUCLEOTIDE SEQUENCE</scope>
    <source>
        <strain evidence="14">CGMCC 1.12090</strain>
    </source>
</reference>
<comment type="similarity">
    <text evidence="1 12">Belongs to the helicase family. DnaB subfamily.</text>
</comment>
<evidence type="ECO:0000256" key="9">
    <source>
        <dbReference type="ARBA" id="ARBA00023235"/>
    </source>
</evidence>
<dbReference type="InterPro" id="IPR007693">
    <property type="entry name" value="DNA_helicase_DnaB-like_N"/>
</dbReference>
<dbReference type="CDD" id="cd00984">
    <property type="entry name" value="DnaB_C"/>
    <property type="match status" value="1"/>
</dbReference>
<dbReference type="EMBL" id="JAUKVY010000034">
    <property type="protein sequence ID" value="MDO1537009.1"/>
    <property type="molecule type" value="Genomic_DNA"/>
</dbReference>
<name>A0ABT8SDL3_9BURK</name>
<dbReference type="Pfam" id="PF00772">
    <property type="entry name" value="DnaB"/>
    <property type="match status" value="1"/>
</dbReference>
<comment type="caution">
    <text evidence="14">The sequence shown here is derived from an EMBL/GenBank/DDBJ whole genome shotgun (WGS) entry which is preliminary data.</text>
</comment>
<keyword evidence="15" id="KW-1185">Reference proteome</keyword>
<evidence type="ECO:0000256" key="6">
    <source>
        <dbReference type="ARBA" id="ARBA00022806"/>
    </source>
</evidence>
<dbReference type="EC" id="5.6.2.3" evidence="11 12"/>
<evidence type="ECO:0000256" key="12">
    <source>
        <dbReference type="RuleBase" id="RU362085"/>
    </source>
</evidence>
<evidence type="ECO:0000259" key="13">
    <source>
        <dbReference type="PROSITE" id="PS51199"/>
    </source>
</evidence>
<dbReference type="InterPro" id="IPR003593">
    <property type="entry name" value="AAA+_ATPase"/>
</dbReference>
<keyword evidence="9" id="KW-0413">Isomerase</keyword>